<dbReference type="PANTHER" id="PTHR11375:SF0">
    <property type="entry name" value="ACIDIC LEUCINE-RICH NUCLEAR PHOSPHOPROTEIN 32 FAMILY MEMBER A"/>
    <property type="match status" value="1"/>
</dbReference>
<dbReference type="STRING" id="35525.A0A164MM84"/>
<feature type="region of interest" description="Disordered" evidence="6">
    <location>
        <begin position="142"/>
        <end position="251"/>
    </location>
</feature>
<dbReference type="InterPro" id="IPR003603">
    <property type="entry name" value="U2A'_phosphoprotein32A_C"/>
</dbReference>
<evidence type="ECO:0000256" key="5">
    <source>
        <dbReference type="ARBA" id="ARBA00067860"/>
    </source>
</evidence>
<dbReference type="OrthoDB" id="2160613at2759"/>
<dbReference type="SMART" id="SM00446">
    <property type="entry name" value="LRRcap"/>
    <property type="match status" value="1"/>
</dbReference>
<dbReference type="Pfam" id="PF14580">
    <property type="entry name" value="LRR_9"/>
    <property type="match status" value="1"/>
</dbReference>
<protein>
    <recommendedName>
        <fullName evidence="5">Acidic leucine-rich nuclear phosphoprotein 32 family member A</fullName>
    </recommendedName>
</protein>
<dbReference type="InterPro" id="IPR032675">
    <property type="entry name" value="LRR_dom_sf"/>
</dbReference>
<feature type="compositionally biased region" description="Acidic residues" evidence="6">
    <location>
        <begin position="205"/>
        <end position="239"/>
    </location>
</feature>
<comment type="caution">
    <text evidence="8">The sequence shown here is derived from an EMBL/GenBank/DDBJ whole genome shotgun (WGS) entry which is preliminary data.</text>
</comment>
<evidence type="ECO:0000256" key="3">
    <source>
        <dbReference type="ARBA" id="ARBA00025777"/>
    </source>
</evidence>
<accession>A0A164MM84</accession>
<proteinExistence type="inferred from homology"/>
<dbReference type="InterPro" id="IPR001611">
    <property type="entry name" value="Leu-rich_rpt"/>
</dbReference>
<evidence type="ECO:0000313" key="9">
    <source>
        <dbReference type="Proteomes" id="UP000076858"/>
    </source>
</evidence>
<evidence type="ECO:0000256" key="6">
    <source>
        <dbReference type="SAM" id="MobiDB-lite"/>
    </source>
</evidence>
<organism evidence="8 9">
    <name type="scientific">Daphnia magna</name>
    <dbReference type="NCBI Taxonomy" id="35525"/>
    <lineage>
        <taxon>Eukaryota</taxon>
        <taxon>Metazoa</taxon>
        <taxon>Ecdysozoa</taxon>
        <taxon>Arthropoda</taxon>
        <taxon>Crustacea</taxon>
        <taxon>Branchiopoda</taxon>
        <taxon>Diplostraca</taxon>
        <taxon>Cladocera</taxon>
        <taxon>Anomopoda</taxon>
        <taxon>Daphniidae</taxon>
        <taxon>Daphnia</taxon>
    </lineage>
</organism>
<gene>
    <name evidence="8" type="ORF">APZ42_031729</name>
</gene>
<dbReference type="GO" id="GO:0005634">
    <property type="term" value="C:nucleus"/>
    <property type="evidence" value="ECO:0007669"/>
    <property type="project" value="TreeGrafter"/>
</dbReference>
<keyword evidence="1" id="KW-0433">Leucine-rich repeat</keyword>
<dbReference type="Gene3D" id="3.80.10.10">
    <property type="entry name" value="Ribonuclease Inhibitor"/>
    <property type="match status" value="1"/>
</dbReference>
<comment type="function">
    <text evidence="4">Implicated in a number of cellular processes, including proliferation, differentiation, caspase-dependent and caspase-independent apoptosis, suppression of transformation (tumor suppressor), inhibition of protein phosphatase 2A, regulation of mRNA trafficking and stability, and inhibition of acetyltransferases as part of the INHAT (inhibitor of histone acetyltransferases) complex.</text>
</comment>
<dbReference type="EMBL" id="LRGB01002993">
    <property type="protein sequence ID" value="KZS05182.1"/>
    <property type="molecule type" value="Genomic_DNA"/>
</dbReference>
<dbReference type="FunFam" id="3.80.10.10:FF:000003">
    <property type="entry name" value="Acidic leucine-rich nuclear phosphoprotein 32 family member A"/>
    <property type="match status" value="1"/>
</dbReference>
<evidence type="ECO:0000259" key="7">
    <source>
        <dbReference type="SMART" id="SM00446"/>
    </source>
</evidence>
<comment type="similarity">
    <text evidence="3">Belongs to the ANP32 family.</text>
</comment>
<keyword evidence="2" id="KW-0677">Repeat</keyword>
<evidence type="ECO:0000256" key="2">
    <source>
        <dbReference type="ARBA" id="ARBA00022737"/>
    </source>
</evidence>
<dbReference type="InterPro" id="IPR045081">
    <property type="entry name" value="AN32"/>
</dbReference>
<dbReference type="GO" id="GO:0042393">
    <property type="term" value="F:histone binding"/>
    <property type="evidence" value="ECO:0007669"/>
    <property type="project" value="TreeGrafter"/>
</dbReference>
<reference evidence="8 9" key="1">
    <citation type="submission" date="2016-03" db="EMBL/GenBank/DDBJ databases">
        <title>EvidentialGene: Evidence-directed Construction of Genes on Genomes.</title>
        <authorList>
            <person name="Gilbert D.G."/>
            <person name="Choi J.-H."/>
            <person name="Mockaitis K."/>
            <person name="Colbourne J."/>
            <person name="Pfrender M."/>
        </authorList>
    </citation>
    <scope>NUCLEOTIDE SEQUENCE [LARGE SCALE GENOMIC DNA]</scope>
    <source>
        <strain evidence="8 9">Xinb3</strain>
        <tissue evidence="8">Complete organism</tissue>
    </source>
</reference>
<feature type="domain" description="U2A'/phosphoprotein 32 family A C-terminal" evidence="7">
    <location>
        <begin position="123"/>
        <end position="141"/>
    </location>
</feature>
<dbReference type="Proteomes" id="UP000076858">
    <property type="component" value="Unassembled WGS sequence"/>
</dbReference>
<feature type="compositionally biased region" description="Acidic residues" evidence="6">
    <location>
        <begin position="143"/>
        <end position="196"/>
    </location>
</feature>
<dbReference type="AlphaFoldDB" id="A0A164MM84"/>
<evidence type="ECO:0000256" key="4">
    <source>
        <dbReference type="ARBA" id="ARBA00056686"/>
    </source>
</evidence>
<evidence type="ECO:0000256" key="1">
    <source>
        <dbReference type="ARBA" id="ARBA00022614"/>
    </source>
</evidence>
<keyword evidence="9" id="KW-1185">Reference proteome</keyword>
<evidence type="ECO:0000313" key="8">
    <source>
        <dbReference type="EMBL" id="KZS05182.1"/>
    </source>
</evidence>
<name>A0A164MM84_9CRUS</name>
<sequence>MEKRIELEKRGRNPDQITELNLDNCRSTTIVGLTDEFVGLEALSLINVGLTSLKGFPKLPNLRRLELSDNRISGGLNALSSSTKLTSLNLSGNKIKDLDTLEPLKEFKMLRSLDLFNCDVTTREDYREKVFQFLPSLKYLDGYDCDDREAEDDELNGNDEDEESGEEAPDNDEDEGVEDEGGDEGEEEDEGEEDVGLDAIYKDNLDEESEGEDYEGAGDDSDEDLEEEEDDGEEVEEEESPARGKKRKMED</sequence>
<dbReference type="PANTHER" id="PTHR11375">
    <property type="entry name" value="ACIDIC LEUCINE-RICH NUCLEAR PHOSPHOPROTEIN 32"/>
    <property type="match status" value="1"/>
</dbReference>
<dbReference type="SUPFAM" id="SSF52058">
    <property type="entry name" value="L domain-like"/>
    <property type="match status" value="1"/>
</dbReference>
<dbReference type="PROSITE" id="PS51450">
    <property type="entry name" value="LRR"/>
    <property type="match status" value="1"/>
</dbReference>